<keyword evidence="3" id="KW-1185">Reference proteome</keyword>
<feature type="region of interest" description="Disordered" evidence="1">
    <location>
        <begin position="1"/>
        <end position="47"/>
    </location>
</feature>
<feature type="region of interest" description="Disordered" evidence="1">
    <location>
        <begin position="144"/>
        <end position="191"/>
    </location>
</feature>
<comment type="caution">
    <text evidence="2">The sequence shown here is derived from an EMBL/GenBank/DDBJ whole genome shotgun (WGS) entry which is preliminary data.</text>
</comment>
<gene>
    <name evidence="2" type="ORF">N7476_008297</name>
</gene>
<name>A0A9W9U3H6_9EURO</name>
<feature type="region of interest" description="Disordered" evidence="1">
    <location>
        <begin position="61"/>
        <end position="95"/>
    </location>
</feature>
<evidence type="ECO:0000313" key="3">
    <source>
        <dbReference type="Proteomes" id="UP001147746"/>
    </source>
</evidence>
<evidence type="ECO:0000256" key="1">
    <source>
        <dbReference type="SAM" id="MobiDB-lite"/>
    </source>
</evidence>
<reference evidence="2" key="2">
    <citation type="journal article" date="2023" name="IMA Fungus">
        <title>Comparative genomic study of the Penicillium genus elucidates a diverse pangenome and 15 lateral gene transfer events.</title>
        <authorList>
            <person name="Petersen C."/>
            <person name="Sorensen T."/>
            <person name="Nielsen M.R."/>
            <person name="Sondergaard T.E."/>
            <person name="Sorensen J.L."/>
            <person name="Fitzpatrick D.A."/>
            <person name="Frisvad J.C."/>
            <person name="Nielsen K.L."/>
        </authorList>
    </citation>
    <scope>NUCLEOTIDE SEQUENCE</scope>
    <source>
        <strain evidence="2">IBT 21472</strain>
    </source>
</reference>
<feature type="compositionally biased region" description="Low complexity" evidence="1">
    <location>
        <begin position="8"/>
        <end position="22"/>
    </location>
</feature>
<accession>A0A9W9U3H6</accession>
<dbReference type="OrthoDB" id="5336357at2759"/>
<organism evidence="2 3">
    <name type="scientific">Penicillium atrosanguineum</name>
    <dbReference type="NCBI Taxonomy" id="1132637"/>
    <lineage>
        <taxon>Eukaryota</taxon>
        <taxon>Fungi</taxon>
        <taxon>Dikarya</taxon>
        <taxon>Ascomycota</taxon>
        <taxon>Pezizomycotina</taxon>
        <taxon>Eurotiomycetes</taxon>
        <taxon>Eurotiomycetidae</taxon>
        <taxon>Eurotiales</taxon>
        <taxon>Aspergillaceae</taxon>
        <taxon>Penicillium</taxon>
    </lineage>
</organism>
<evidence type="ECO:0000313" key="2">
    <source>
        <dbReference type="EMBL" id="KAJ5307641.1"/>
    </source>
</evidence>
<dbReference type="Proteomes" id="UP001147746">
    <property type="component" value="Unassembled WGS sequence"/>
</dbReference>
<dbReference type="AlphaFoldDB" id="A0A9W9U3H6"/>
<sequence length="191" mass="21461">MSLKRKASFSAMPFAPSALAPSEWGMADGSQHLNSRTRKRFRDGRPSDDVVYEKTLRWIYSAQQQQPQQQMETSTGPIDEAMDSEPTLPSPETVDPRQQTLLRFFQPRPQVASSFRPSRQALAPRANETAIDRDDMLRRQAFMNPAGSSSGSETMSPGVNQMHMDMDVDMDTDQSSERSNPASNIDVMGWM</sequence>
<protein>
    <submittedName>
        <fullName evidence="2">Uncharacterized protein</fullName>
    </submittedName>
</protein>
<dbReference type="EMBL" id="JAPZBO010000008">
    <property type="protein sequence ID" value="KAJ5307641.1"/>
    <property type="molecule type" value="Genomic_DNA"/>
</dbReference>
<proteinExistence type="predicted"/>
<feature type="compositionally biased region" description="Polar residues" evidence="1">
    <location>
        <begin position="146"/>
        <end position="159"/>
    </location>
</feature>
<reference evidence="2" key="1">
    <citation type="submission" date="2022-12" db="EMBL/GenBank/DDBJ databases">
        <authorList>
            <person name="Petersen C."/>
        </authorList>
    </citation>
    <scope>NUCLEOTIDE SEQUENCE</scope>
    <source>
        <strain evidence="2">IBT 21472</strain>
    </source>
</reference>